<evidence type="ECO:0000313" key="1">
    <source>
        <dbReference type="EMBL" id="MCK9685870.1"/>
    </source>
</evidence>
<comment type="caution">
    <text evidence="1">The sequence shown here is derived from an EMBL/GenBank/DDBJ whole genome shotgun (WGS) entry which is preliminary data.</text>
</comment>
<gene>
    <name evidence="1" type="ORF">LPC04_09140</name>
</gene>
<name>A0A9X1YJ78_9BURK</name>
<dbReference type="RefSeq" id="WP_275681860.1">
    <property type="nucleotide sequence ID" value="NZ_JAJLJH010000001.1"/>
</dbReference>
<dbReference type="Proteomes" id="UP001139353">
    <property type="component" value="Unassembled WGS sequence"/>
</dbReference>
<dbReference type="EMBL" id="JAJLJH010000001">
    <property type="protein sequence ID" value="MCK9685870.1"/>
    <property type="molecule type" value="Genomic_DNA"/>
</dbReference>
<keyword evidence="2" id="KW-1185">Reference proteome</keyword>
<organism evidence="1 2">
    <name type="scientific">Scleromatobacter humisilvae</name>
    <dbReference type="NCBI Taxonomy" id="2897159"/>
    <lineage>
        <taxon>Bacteria</taxon>
        <taxon>Pseudomonadati</taxon>
        <taxon>Pseudomonadota</taxon>
        <taxon>Betaproteobacteria</taxon>
        <taxon>Burkholderiales</taxon>
        <taxon>Sphaerotilaceae</taxon>
        <taxon>Scleromatobacter</taxon>
    </lineage>
</organism>
<evidence type="ECO:0000313" key="2">
    <source>
        <dbReference type="Proteomes" id="UP001139353"/>
    </source>
</evidence>
<dbReference type="AlphaFoldDB" id="A0A9X1YJ78"/>
<protein>
    <submittedName>
        <fullName evidence="1">Uncharacterized protein</fullName>
    </submittedName>
</protein>
<sequence length="157" mass="16042">MADATVVDPSSEEVVELVDVPPFDGEVSVVLASLLVVVLVVPADVDAPLSPEMPVTVPVSVFVPVPLATVPAALLLPEIDVDDACVGSSPLPPPPPHALTSALVASATAEPRTVSKKFKAIWSAEVGKGRSQSSSTANPVDTCCDALSIGKPREVSE</sequence>
<reference evidence="1" key="1">
    <citation type="submission" date="2021-11" db="EMBL/GenBank/DDBJ databases">
        <title>BS-T2-15 a new species belonging to the Comamonadaceae family isolated from the soil of a French oak forest.</title>
        <authorList>
            <person name="Mieszkin S."/>
            <person name="Alain K."/>
        </authorList>
    </citation>
    <scope>NUCLEOTIDE SEQUENCE</scope>
    <source>
        <strain evidence="1">BS-T2-15</strain>
    </source>
</reference>
<proteinExistence type="predicted"/>
<accession>A0A9X1YJ78</accession>